<comment type="caution">
    <text evidence="2">The sequence shown here is derived from an EMBL/GenBank/DDBJ whole genome shotgun (WGS) entry which is preliminary data.</text>
</comment>
<feature type="compositionally biased region" description="Low complexity" evidence="1">
    <location>
        <begin position="109"/>
        <end position="122"/>
    </location>
</feature>
<accession>A0AAV7RK23</accession>
<proteinExistence type="predicted"/>
<feature type="compositionally biased region" description="Pro residues" evidence="1">
    <location>
        <begin position="31"/>
        <end position="44"/>
    </location>
</feature>
<reference evidence="2" key="1">
    <citation type="journal article" date="2022" name="bioRxiv">
        <title>Sequencing and chromosome-scale assembly of the giantPleurodeles waltlgenome.</title>
        <authorList>
            <person name="Brown T."/>
            <person name="Elewa A."/>
            <person name="Iarovenko S."/>
            <person name="Subramanian E."/>
            <person name="Araus A.J."/>
            <person name="Petzold A."/>
            <person name="Susuki M."/>
            <person name="Suzuki K.-i.T."/>
            <person name="Hayashi T."/>
            <person name="Toyoda A."/>
            <person name="Oliveira C."/>
            <person name="Osipova E."/>
            <person name="Leigh N.D."/>
            <person name="Simon A."/>
            <person name="Yun M.H."/>
        </authorList>
    </citation>
    <scope>NUCLEOTIDE SEQUENCE</scope>
    <source>
        <strain evidence="2">20211129_DDA</strain>
        <tissue evidence="2">Liver</tissue>
    </source>
</reference>
<feature type="region of interest" description="Disordered" evidence="1">
    <location>
        <begin position="1"/>
        <end position="213"/>
    </location>
</feature>
<feature type="compositionally biased region" description="Polar residues" evidence="1">
    <location>
        <begin position="138"/>
        <end position="152"/>
    </location>
</feature>
<name>A0AAV7RK23_PLEWA</name>
<protein>
    <submittedName>
        <fullName evidence="2">Uncharacterized protein</fullName>
    </submittedName>
</protein>
<gene>
    <name evidence="2" type="ORF">NDU88_005581</name>
</gene>
<feature type="compositionally biased region" description="Pro residues" evidence="1">
    <location>
        <begin position="188"/>
        <end position="206"/>
    </location>
</feature>
<evidence type="ECO:0000313" key="3">
    <source>
        <dbReference type="Proteomes" id="UP001066276"/>
    </source>
</evidence>
<sequence>MVPPARSCRHSRHPAGRPQSLPLPKVAERPPAQPTEPQPAPQPPGHKKGGPAATPANPWASARLRAPTAITSHKPGEPPAGRKKPQPATPAISPEQRAYLPQAPGSHGATGAAGAAGATGAAVRHDRRSGPAQRALLLQQTSAPQPAMTRSAQGRPAPAGKATVARLRPPSPTRARPSSSVRKIIAPRAPPRPPLQRPAAPTPPKGRPARRSR</sequence>
<evidence type="ECO:0000313" key="2">
    <source>
        <dbReference type="EMBL" id="KAJ1152806.1"/>
    </source>
</evidence>
<evidence type="ECO:0000256" key="1">
    <source>
        <dbReference type="SAM" id="MobiDB-lite"/>
    </source>
</evidence>
<dbReference type="Proteomes" id="UP001066276">
    <property type="component" value="Chromosome 5"/>
</dbReference>
<organism evidence="2 3">
    <name type="scientific">Pleurodeles waltl</name>
    <name type="common">Iberian ribbed newt</name>
    <dbReference type="NCBI Taxonomy" id="8319"/>
    <lineage>
        <taxon>Eukaryota</taxon>
        <taxon>Metazoa</taxon>
        <taxon>Chordata</taxon>
        <taxon>Craniata</taxon>
        <taxon>Vertebrata</taxon>
        <taxon>Euteleostomi</taxon>
        <taxon>Amphibia</taxon>
        <taxon>Batrachia</taxon>
        <taxon>Caudata</taxon>
        <taxon>Salamandroidea</taxon>
        <taxon>Salamandridae</taxon>
        <taxon>Pleurodelinae</taxon>
        <taxon>Pleurodeles</taxon>
    </lineage>
</organism>
<dbReference type="AlphaFoldDB" id="A0AAV7RK23"/>
<dbReference type="EMBL" id="JANPWB010000009">
    <property type="protein sequence ID" value="KAJ1152806.1"/>
    <property type="molecule type" value="Genomic_DNA"/>
</dbReference>
<keyword evidence="3" id="KW-1185">Reference proteome</keyword>